<keyword evidence="3" id="KW-0812">Transmembrane</keyword>
<feature type="transmembrane region" description="Helical" evidence="3">
    <location>
        <begin position="218"/>
        <end position="242"/>
    </location>
</feature>
<evidence type="ECO:0000256" key="1">
    <source>
        <dbReference type="ARBA" id="ARBA00010992"/>
    </source>
</evidence>
<keyword evidence="3" id="KW-1133">Transmembrane helix</keyword>
<dbReference type="EMBL" id="CP144751">
    <property type="protein sequence ID" value="WVZ85910.1"/>
    <property type="molecule type" value="Genomic_DNA"/>
</dbReference>
<keyword evidence="6" id="KW-1185">Reference proteome</keyword>
<name>A0AAQ3U9B7_PASNO</name>
<evidence type="ECO:0000313" key="6">
    <source>
        <dbReference type="Proteomes" id="UP001341281"/>
    </source>
</evidence>
<accession>A0AAQ3U9B7</accession>
<evidence type="ECO:0000313" key="5">
    <source>
        <dbReference type="EMBL" id="WVZ85910.1"/>
    </source>
</evidence>
<dbReference type="Gene3D" id="1.20.1250.20">
    <property type="entry name" value="MFS general substrate transporter like domains"/>
    <property type="match status" value="1"/>
</dbReference>
<dbReference type="Proteomes" id="UP001341281">
    <property type="component" value="Chromosome 07"/>
</dbReference>
<keyword evidence="4" id="KW-0732">Signal</keyword>
<evidence type="ECO:0000256" key="2">
    <source>
        <dbReference type="ARBA" id="ARBA00022448"/>
    </source>
</evidence>
<dbReference type="GO" id="GO:0015144">
    <property type="term" value="F:carbohydrate transmembrane transporter activity"/>
    <property type="evidence" value="ECO:0007669"/>
    <property type="project" value="InterPro"/>
</dbReference>
<gene>
    <name evidence="5" type="ORF">U9M48_032768</name>
</gene>
<keyword evidence="3" id="KW-0472">Membrane</keyword>
<feature type="transmembrane region" description="Helical" evidence="3">
    <location>
        <begin position="288"/>
        <end position="308"/>
    </location>
</feature>
<dbReference type="PANTHER" id="PTHR23500:SF474">
    <property type="entry name" value="SOLUTE CARRIER FAMILY 40 PROTEIN"/>
    <property type="match status" value="1"/>
</dbReference>
<feature type="signal peptide" evidence="4">
    <location>
        <begin position="1"/>
        <end position="18"/>
    </location>
</feature>
<dbReference type="InterPro" id="IPR036259">
    <property type="entry name" value="MFS_trans_sf"/>
</dbReference>
<dbReference type="AlphaFoldDB" id="A0AAQ3U9B7"/>
<feature type="transmembrane region" description="Helical" evidence="3">
    <location>
        <begin position="254"/>
        <end position="276"/>
    </location>
</feature>
<protein>
    <recommendedName>
        <fullName evidence="7">Solute carrier family 40 protein</fullName>
    </recommendedName>
</protein>
<evidence type="ECO:0008006" key="7">
    <source>
        <dbReference type="Google" id="ProtNLM"/>
    </source>
</evidence>
<dbReference type="InterPro" id="IPR045262">
    <property type="entry name" value="STP/PLT_plant"/>
</dbReference>
<evidence type="ECO:0000256" key="3">
    <source>
        <dbReference type="SAM" id="Phobius"/>
    </source>
</evidence>
<reference evidence="5 6" key="1">
    <citation type="submission" date="2024-02" db="EMBL/GenBank/DDBJ databases">
        <title>High-quality chromosome-scale genome assembly of Pensacola bahiagrass (Paspalum notatum Flugge var. saurae).</title>
        <authorList>
            <person name="Vega J.M."/>
            <person name="Podio M."/>
            <person name="Orjuela J."/>
            <person name="Siena L.A."/>
            <person name="Pessino S.C."/>
            <person name="Combes M.C."/>
            <person name="Mariac C."/>
            <person name="Albertini E."/>
            <person name="Pupilli F."/>
            <person name="Ortiz J.P.A."/>
            <person name="Leblanc O."/>
        </authorList>
    </citation>
    <scope>NUCLEOTIDE SEQUENCE [LARGE SCALE GENOMIC DNA]</scope>
    <source>
        <strain evidence="5">R1</strain>
        <tissue evidence="5">Leaf</tissue>
    </source>
</reference>
<proteinExistence type="inferred from homology"/>
<evidence type="ECO:0000256" key="4">
    <source>
        <dbReference type="SAM" id="SignalP"/>
    </source>
</evidence>
<sequence length="325" mass="34440">MIMIFQSLCLGLLPLLDAVGGLVSNLLHSSAVAAFDRLAIYGGQYTHGLSNDDDEEDSKSTHVVEDDGGGDALDWQQLWTMDLLDTSHVHVDLVFPCACHAAARSAPSSCSSFQRSDTERNAIFRRGSSSSSRSLWWRLVARHEEQVTYAVVVATLQLFLRLTRANATTLFLPMLAQATGRGRVAAQAGDAVLVLVSTCGVLGSALAARQLGRETMCAISGVLIVACQVAVPSMAAGLSAGGTRLRGGRAAAEMFAAACAVSCGFSWAWGALFWAVPCEGIRSAGQAAGAALGFGLGFAQMQCFLLTLRQLKHAAFAYYAVWIWS</sequence>
<keyword evidence="2" id="KW-0813">Transport</keyword>
<organism evidence="5 6">
    <name type="scientific">Paspalum notatum var. saurae</name>
    <dbReference type="NCBI Taxonomy" id="547442"/>
    <lineage>
        <taxon>Eukaryota</taxon>
        <taxon>Viridiplantae</taxon>
        <taxon>Streptophyta</taxon>
        <taxon>Embryophyta</taxon>
        <taxon>Tracheophyta</taxon>
        <taxon>Spermatophyta</taxon>
        <taxon>Magnoliopsida</taxon>
        <taxon>Liliopsida</taxon>
        <taxon>Poales</taxon>
        <taxon>Poaceae</taxon>
        <taxon>PACMAD clade</taxon>
        <taxon>Panicoideae</taxon>
        <taxon>Andropogonodae</taxon>
        <taxon>Paspaleae</taxon>
        <taxon>Paspalinae</taxon>
        <taxon>Paspalum</taxon>
    </lineage>
</organism>
<feature type="chain" id="PRO_5042862113" description="Solute carrier family 40 protein" evidence="4">
    <location>
        <begin position="19"/>
        <end position="325"/>
    </location>
</feature>
<comment type="similarity">
    <text evidence="1">Belongs to the major facilitator superfamily. Sugar transporter (TC 2.A.1.1) family.</text>
</comment>
<dbReference type="PANTHER" id="PTHR23500">
    <property type="entry name" value="SOLUTE CARRIER FAMILY 2, FACILITATED GLUCOSE TRANSPORTER"/>
    <property type="match status" value="1"/>
</dbReference>